<dbReference type="PANTHER" id="PTHR45846:SF1">
    <property type="entry name" value="TRNA-DIHYDROURIDINE(47) SYNTHASE [NAD(P)(+)]-LIKE"/>
    <property type="match status" value="1"/>
</dbReference>
<proteinExistence type="inferred from homology"/>
<organism evidence="14 15">
    <name type="scientific">Fusibacter paucivorans</name>
    <dbReference type="NCBI Taxonomy" id="76009"/>
    <lineage>
        <taxon>Bacteria</taxon>
        <taxon>Bacillati</taxon>
        <taxon>Bacillota</taxon>
        <taxon>Clostridia</taxon>
        <taxon>Eubacteriales</taxon>
        <taxon>Eubacteriales Family XII. Incertae Sedis</taxon>
        <taxon>Fusibacter</taxon>
    </lineage>
</organism>
<evidence type="ECO:0000256" key="5">
    <source>
        <dbReference type="ARBA" id="ARBA00022643"/>
    </source>
</evidence>
<gene>
    <name evidence="14" type="primary">dusB</name>
    <name evidence="14" type="ORF">KHM83_19220</name>
</gene>
<accession>A0ABS5PV51</accession>
<evidence type="ECO:0000256" key="9">
    <source>
        <dbReference type="ARBA" id="ARBA00023002"/>
    </source>
</evidence>
<dbReference type="InterPro" id="IPR004652">
    <property type="entry name" value="DusB-like"/>
</dbReference>
<dbReference type="InterPro" id="IPR024036">
    <property type="entry name" value="tRNA-dHydroUridine_Synthase_C"/>
</dbReference>
<evidence type="ECO:0000313" key="15">
    <source>
        <dbReference type="Proteomes" id="UP000746471"/>
    </source>
</evidence>
<keyword evidence="15" id="KW-1185">Reference proteome</keyword>
<dbReference type="PANTHER" id="PTHR45846">
    <property type="entry name" value="TRNA-DIHYDROURIDINE(47) SYNTHASE [NAD(P)(+)]-LIKE"/>
    <property type="match status" value="1"/>
</dbReference>
<reference evidence="14 15" key="1">
    <citation type="submission" date="2021-05" db="EMBL/GenBank/DDBJ databases">
        <title>Fusibacter ferrireducens sp. nov., an anaerobic, sulfur- and Fe-reducing bacterium isolated from the mangrove sediment.</title>
        <authorList>
            <person name="Qiu D."/>
        </authorList>
    </citation>
    <scope>NUCLEOTIDE SEQUENCE [LARGE SCALE GENOMIC DNA]</scope>
    <source>
        <strain evidence="14 15">DSM 12116</strain>
    </source>
</reference>
<keyword evidence="7" id="KW-0521">NADP</keyword>
<dbReference type="InterPro" id="IPR035587">
    <property type="entry name" value="DUS-like_FMN-bd"/>
</dbReference>
<dbReference type="RefSeq" id="WP_213238657.1">
    <property type="nucleotide sequence ID" value="NZ_JAHBCL010000063.1"/>
</dbReference>
<dbReference type="Gene3D" id="1.10.1200.80">
    <property type="entry name" value="Putative flavin oxidoreducatase, domain 2"/>
    <property type="match status" value="1"/>
</dbReference>
<evidence type="ECO:0000259" key="13">
    <source>
        <dbReference type="Pfam" id="PF01207"/>
    </source>
</evidence>
<feature type="domain" description="DUS-like FMN-binding" evidence="13">
    <location>
        <begin position="13"/>
        <end position="317"/>
    </location>
</feature>
<dbReference type="Proteomes" id="UP000746471">
    <property type="component" value="Unassembled WGS sequence"/>
</dbReference>
<evidence type="ECO:0000256" key="3">
    <source>
        <dbReference type="ARBA" id="ARBA00022555"/>
    </source>
</evidence>
<dbReference type="CDD" id="cd02801">
    <property type="entry name" value="DUS_like_FMN"/>
    <property type="match status" value="1"/>
</dbReference>
<name>A0ABS5PV51_9FIRM</name>
<evidence type="ECO:0000256" key="6">
    <source>
        <dbReference type="ARBA" id="ARBA00022694"/>
    </source>
</evidence>
<evidence type="ECO:0000256" key="4">
    <source>
        <dbReference type="ARBA" id="ARBA00022630"/>
    </source>
</evidence>
<evidence type="ECO:0000256" key="1">
    <source>
        <dbReference type="ARBA" id="ARBA00001917"/>
    </source>
</evidence>
<evidence type="ECO:0000313" key="14">
    <source>
        <dbReference type="EMBL" id="MBS7528802.1"/>
    </source>
</evidence>
<dbReference type="NCBIfam" id="TIGR00737">
    <property type="entry name" value="nifR3_yhdG"/>
    <property type="match status" value="1"/>
</dbReference>
<dbReference type="PIRSF" id="PIRSF006621">
    <property type="entry name" value="Dus"/>
    <property type="match status" value="1"/>
</dbReference>
<comment type="catalytic activity">
    <reaction evidence="11">
        <text>a 5,6-dihydrouridine in tRNA + NAD(+) = a uridine in tRNA + NADH + H(+)</text>
        <dbReference type="Rhea" id="RHEA:54452"/>
        <dbReference type="Rhea" id="RHEA-COMP:13339"/>
        <dbReference type="Rhea" id="RHEA-COMP:13887"/>
        <dbReference type="ChEBI" id="CHEBI:15378"/>
        <dbReference type="ChEBI" id="CHEBI:57540"/>
        <dbReference type="ChEBI" id="CHEBI:57945"/>
        <dbReference type="ChEBI" id="CHEBI:65315"/>
        <dbReference type="ChEBI" id="CHEBI:74443"/>
    </reaction>
</comment>
<dbReference type="InterPro" id="IPR013785">
    <property type="entry name" value="Aldolase_TIM"/>
</dbReference>
<dbReference type="InterPro" id="IPR018517">
    <property type="entry name" value="tRNA_hU_synthase_CS"/>
</dbReference>
<evidence type="ECO:0000256" key="11">
    <source>
        <dbReference type="ARBA" id="ARBA00048802"/>
    </source>
</evidence>
<evidence type="ECO:0000256" key="8">
    <source>
        <dbReference type="ARBA" id="ARBA00022884"/>
    </source>
</evidence>
<sequence length="319" mass="35137">MQIGNVKTRNDVILAPMAGVTDIAFRTICKQFNVGLMVTEMISVSALYYKDKKTKYLMQVSEAERPMSLQIFTADSSKLEAVMDELNEGVFDILDINMGCPAPKIVNNGEGSALMKSPEIARKIISTAVKHSKKPVTVKMRLGWDEGNINVVEFAKMAESEGISAIAVHGRTRNQFYSGNANWAWLGKVKKSVAVPVIGNGDVFTLEDAVAMKEQTDVDGIMIGRGVQGNPWLIAAIAAYLETGKHLPAPTLTEKHAVALKHFELLLQHKGSHIGVLEMRKHAAWYFKGISQAAYYKNKINRTTNVDEVKRVLAEAFNA</sequence>
<comment type="catalytic activity">
    <reaction evidence="10">
        <text>a 5,6-dihydrouridine in tRNA + NADP(+) = a uridine in tRNA + NADPH + H(+)</text>
        <dbReference type="Rhea" id="RHEA:23624"/>
        <dbReference type="Rhea" id="RHEA-COMP:13339"/>
        <dbReference type="Rhea" id="RHEA-COMP:13887"/>
        <dbReference type="ChEBI" id="CHEBI:15378"/>
        <dbReference type="ChEBI" id="CHEBI:57783"/>
        <dbReference type="ChEBI" id="CHEBI:58349"/>
        <dbReference type="ChEBI" id="CHEBI:65315"/>
        <dbReference type="ChEBI" id="CHEBI:74443"/>
    </reaction>
</comment>
<keyword evidence="4 12" id="KW-0285">Flavoprotein</keyword>
<dbReference type="PROSITE" id="PS01136">
    <property type="entry name" value="UPF0034"/>
    <property type="match status" value="1"/>
</dbReference>
<dbReference type="Gene3D" id="3.20.20.70">
    <property type="entry name" value="Aldolase class I"/>
    <property type="match status" value="1"/>
</dbReference>
<evidence type="ECO:0000256" key="7">
    <source>
        <dbReference type="ARBA" id="ARBA00022857"/>
    </source>
</evidence>
<dbReference type="InterPro" id="IPR001269">
    <property type="entry name" value="DUS_fam"/>
</dbReference>
<comment type="function">
    <text evidence="2 12">Catalyzes the synthesis of 5,6-dihydrouridine (D), a modified base found in the D-loop of most tRNAs, via the reduction of the C5-C6 double bond in target uridines.</text>
</comment>
<keyword evidence="3" id="KW-0820">tRNA-binding</keyword>
<keyword evidence="5 12" id="KW-0288">FMN</keyword>
<dbReference type="Pfam" id="PF01207">
    <property type="entry name" value="Dus"/>
    <property type="match status" value="1"/>
</dbReference>
<comment type="cofactor">
    <cofactor evidence="1 12">
        <name>FMN</name>
        <dbReference type="ChEBI" id="CHEBI:58210"/>
    </cofactor>
</comment>
<keyword evidence="8" id="KW-0694">RNA-binding</keyword>
<comment type="similarity">
    <text evidence="12">Belongs to the dus family.</text>
</comment>
<keyword evidence="9 12" id="KW-0560">Oxidoreductase</keyword>
<evidence type="ECO:0000256" key="10">
    <source>
        <dbReference type="ARBA" id="ARBA00048205"/>
    </source>
</evidence>
<dbReference type="SUPFAM" id="SSF51395">
    <property type="entry name" value="FMN-linked oxidoreductases"/>
    <property type="match status" value="1"/>
</dbReference>
<keyword evidence="6 12" id="KW-0819">tRNA processing</keyword>
<evidence type="ECO:0000256" key="2">
    <source>
        <dbReference type="ARBA" id="ARBA00002790"/>
    </source>
</evidence>
<comment type="caution">
    <text evidence="14">The sequence shown here is derived from an EMBL/GenBank/DDBJ whole genome shotgun (WGS) entry which is preliminary data.</text>
</comment>
<evidence type="ECO:0000256" key="12">
    <source>
        <dbReference type="PIRNR" id="PIRNR006621"/>
    </source>
</evidence>
<dbReference type="GO" id="GO:0016491">
    <property type="term" value="F:oxidoreductase activity"/>
    <property type="evidence" value="ECO:0007669"/>
    <property type="project" value="UniProtKB-KW"/>
</dbReference>
<protein>
    <recommendedName>
        <fullName evidence="12">tRNA-dihydrouridine synthase</fullName>
        <ecNumber evidence="12">1.3.1.-</ecNumber>
    </recommendedName>
</protein>
<dbReference type="EC" id="1.3.1.-" evidence="12"/>
<dbReference type="EMBL" id="JAHBCL010000063">
    <property type="protein sequence ID" value="MBS7528802.1"/>
    <property type="molecule type" value="Genomic_DNA"/>
</dbReference>